<feature type="domain" description="HAMP" evidence="16">
    <location>
        <begin position="193"/>
        <end position="245"/>
    </location>
</feature>
<feature type="domain" description="Histidine kinase" evidence="15">
    <location>
        <begin position="253"/>
        <end position="471"/>
    </location>
</feature>
<dbReference type="InterPro" id="IPR003661">
    <property type="entry name" value="HisK_dim/P_dom"/>
</dbReference>
<keyword evidence="12" id="KW-0902">Two-component regulatory system</keyword>
<protein>
    <recommendedName>
        <fullName evidence="3">histidine kinase</fullName>
        <ecNumber evidence="3">2.7.13.3</ecNumber>
    </recommendedName>
</protein>
<dbReference type="InterPro" id="IPR050398">
    <property type="entry name" value="HssS/ArlS-like"/>
</dbReference>
<evidence type="ECO:0000256" key="11">
    <source>
        <dbReference type="ARBA" id="ARBA00022989"/>
    </source>
</evidence>
<dbReference type="InterPro" id="IPR003594">
    <property type="entry name" value="HATPase_dom"/>
</dbReference>
<evidence type="ECO:0000259" key="15">
    <source>
        <dbReference type="PROSITE" id="PS50109"/>
    </source>
</evidence>
<feature type="transmembrane region" description="Helical" evidence="14">
    <location>
        <begin position="12"/>
        <end position="32"/>
    </location>
</feature>
<evidence type="ECO:0000256" key="7">
    <source>
        <dbReference type="ARBA" id="ARBA00022692"/>
    </source>
</evidence>
<evidence type="ECO:0000256" key="8">
    <source>
        <dbReference type="ARBA" id="ARBA00022741"/>
    </source>
</evidence>
<evidence type="ECO:0000313" key="17">
    <source>
        <dbReference type="EMBL" id="OEF99227.1"/>
    </source>
</evidence>
<keyword evidence="4" id="KW-1003">Cell membrane</keyword>
<dbReference type="AlphaFoldDB" id="A0A1D2YU61"/>
<evidence type="ECO:0000256" key="5">
    <source>
        <dbReference type="ARBA" id="ARBA00022553"/>
    </source>
</evidence>
<dbReference type="CDD" id="cd00075">
    <property type="entry name" value="HATPase"/>
    <property type="match status" value="1"/>
</dbReference>
<organism evidence="17 18">
    <name type="scientific">Vulcanibacillus modesticaldus</name>
    <dbReference type="NCBI Taxonomy" id="337097"/>
    <lineage>
        <taxon>Bacteria</taxon>
        <taxon>Bacillati</taxon>
        <taxon>Bacillota</taxon>
        <taxon>Bacilli</taxon>
        <taxon>Bacillales</taxon>
        <taxon>Bacillaceae</taxon>
        <taxon>Vulcanibacillus</taxon>
    </lineage>
</organism>
<evidence type="ECO:0000313" key="18">
    <source>
        <dbReference type="Proteomes" id="UP000243739"/>
    </source>
</evidence>
<keyword evidence="9" id="KW-0418">Kinase</keyword>
<dbReference type="SUPFAM" id="SSF47384">
    <property type="entry name" value="Homodimeric domain of signal transducing histidine kinase"/>
    <property type="match status" value="1"/>
</dbReference>
<keyword evidence="6" id="KW-0808">Transferase</keyword>
<evidence type="ECO:0000256" key="12">
    <source>
        <dbReference type="ARBA" id="ARBA00023012"/>
    </source>
</evidence>
<evidence type="ECO:0000256" key="13">
    <source>
        <dbReference type="ARBA" id="ARBA00023136"/>
    </source>
</evidence>
<dbReference type="GO" id="GO:0000155">
    <property type="term" value="F:phosphorelay sensor kinase activity"/>
    <property type="evidence" value="ECO:0007669"/>
    <property type="project" value="InterPro"/>
</dbReference>
<comment type="caution">
    <text evidence="17">The sequence shown here is derived from an EMBL/GenBank/DDBJ whole genome shotgun (WGS) entry which is preliminary data.</text>
</comment>
<dbReference type="SUPFAM" id="SSF158472">
    <property type="entry name" value="HAMP domain-like"/>
    <property type="match status" value="1"/>
</dbReference>
<dbReference type="Gene3D" id="1.10.287.130">
    <property type="match status" value="1"/>
</dbReference>
<evidence type="ECO:0000256" key="4">
    <source>
        <dbReference type="ARBA" id="ARBA00022475"/>
    </source>
</evidence>
<keyword evidence="18" id="KW-1185">Reference proteome</keyword>
<dbReference type="InterPro" id="IPR036890">
    <property type="entry name" value="HATPase_C_sf"/>
</dbReference>
<dbReference type="Pfam" id="PF00512">
    <property type="entry name" value="HisKA"/>
    <property type="match status" value="1"/>
</dbReference>
<dbReference type="PROSITE" id="PS50885">
    <property type="entry name" value="HAMP"/>
    <property type="match status" value="1"/>
</dbReference>
<sequence>MFKSFARRLMAGYLIVILITLMVLSLMLAYLFQDYYYKAKTELIVNQGKELSDAINSYLKNEIDLETLSKIMEDAEHQLNAGIIFFDRNGELYKKFHSYEHLISDDSFTDEEWNRVLNNEIIIKKYRNLTFFNDEVLSVAIPISDGSLIVGALSIHSLIYDIQNSMRQVLKFIIVAGLIAMSIAVFLTYLFSKRVTKPITQMNIAAMKLVKKKEVERVNDEGDDEVAQLAKTFNYMAEEIIKSEQIKRDFIANVSHELRTPITFISGVFQGIVDNKITEITELKKFAYIGLDKIANMSRLIQDLLDLSRIEAKSFELQKTKIDLNETIRRILAHIEPKLTEKQIELQVFIPDQSLWIYADSFRIEQVLNNLLENAIKYTPQNGMIQIKEFYLDNKVKVEITDNGKGISEADLPFVFERFYKADKARTPGTSGTGLGLAIVKSIVEAHGGEVSVKSKLNHGSTFSFTLPIWKNLTGN</sequence>
<keyword evidence="11 14" id="KW-1133">Transmembrane helix</keyword>
<evidence type="ECO:0000256" key="14">
    <source>
        <dbReference type="SAM" id="Phobius"/>
    </source>
</evidence>
<dbReference type="Pfam" id="PF00672">
    <property type="entry name" value="HAMP"/>
    <property type="match status" value="1"/>
</dbReference>
<dbReference type="FunFam" id="1.10.287.130:FF:000001">
    <property type="entry name" value="Two-component sensor histidine kinase"/>
    <property type="match status" value="1"/>
</dbReference>
<dbReference type="Proteomes" id="UP000243739">
    <property type="component" value="Unassembled WGS sequence"/>
</dbReference>
<dbReference type="CDD" id="cd00082">
    <property type="entry name" value="HisKA"/>
    <property type="match status" value="1"/>
</dbReference>
<keyword evidence="5" id="KW-0597">Phosphoprotein</keyword>
<dbReference type="Gene3D" id="3.30.565.10">
    <property type="entry name" value="Histidine kinase-like ATPase, C-terminal domain"/>
    <property type="match status" value="1"/>
</dbReference>
<dbReference type="EMBL" id="MIJF01000028">
    <property type="protein sequence ID" value="OEF99227.1"/>
    <property type="molecule type" value="Genomic_DNA"/>
</dbReference>
<dbReference type="PROSITE" id="PS50109">
    <property type="entry name" value="HIS_KIN"/>
    <property type="match status" value="1"/>
</dbReference>
<keyword evidence="10" id="KW-0067">ATP-binding</keyword>
<dbReference type="FunFam" id="3.30.565.10:FF:000006">
    <property type="entry name" value="Sensor histidine kinase WalK"/>
    <property type="match status" value="1"/>
</dbReference>
<dbReference type="PANTHER" id="PTHR45528:SF1">
    <property type="entry name" value="SENSOR HISTIDINE KINASE CPXA"/>
    <property type="match status" value="1"/>
</dbReference>
<dbReference type="CDD" id="cd06225">
    <property type="entry name" value="HAMP"/>
    <property type="match status" value="1"/>
</dbReference>
<dbReference type="InterPro" id="IPR004358">
    <property type="entry name" value="Sig_transdc_His_kin-like_C"/>
</dbReference>
<dbReference type="GO" id="GO:0005524">
    <property type="term" value="F:ATP binding"/>
    <property type="evidence" value="ECO:0007669"/>
    <property type="project" value="UniProtKB-KW"/>
</dbReference>
<dbReference type="SMART" id="SM00304">
    <property type="entry name" value="HAMP"/>
    <property type="match status" value="1"/>
</dbReference>
<proteinExistence type="predicted"/>
<evidence type="ECO:0000256" key="6">
    <source>
        <dbReference type="ARBA" id="ARBA00022679"/>
    </source>
</evidence>
<evidence type="ECO:0000256" key="10">
    <source>
        <dbReference type="ARBA" id="ARBA00022840"/>
    </source>
</evidence>
<dbReference type="EC" id="2.7.13.3" evidence="3"/>
<name>A0A1D2YU61_9BACI</name>
<dbReference type="SMART" id="SM00387">
    <property type="entry name" value="HATPase_c"/>
    <property type="match status" value="1"/>
</dbReference>
<gene>
    <name evidence="17" type="ORF">BHF71_09555</name>
</gene>
<dbReference type="RefSeq" id="WP_069656908.1">
    <property type="nucleotide sequence ID" value="NZ_MIJF01000028.1"/>
</dbReference>
<feature type="transmembrane region" description="Helical" evidence="14">
    <location>
        <begin position="172"/>
        <end position="191"/>
    </location>
</feature>
<keyword evidence="7 14" id="KW-0812">Transmembrane</keyword>
<accession>A0A1D2YU61</accession>
<keyword evidence="13 14" id="KW-0472">Membrane</keyword>
<dbReference type="InterPro" id="IPR036097">
    <property type="entry name" value="HisK_dim/P_sf"/>
</dbReference>
<reference evidence="17 18" key="1">
    <citation type="submission" date="2016-09" db="EMBL/GenBank/DDBJ databases">
        <title>Draft genome sequence for the type strain of Vulcanibacillus modesticaldus BR, a strictly anaerobic, moderately thermophilic, and nitrate-reducing bacterium from deep sea-hydrothermal vents of the Mid-Atlantic Ridge.</title>
        <authorList>
            <person name="Abin C.A."/>
            <person name="Hollibaugh J.T."/>
        </authorList>
    </citation>
    <scope>NUCLEOTIDE SEQUENCE [LARGE SCALE GENOMIC DNA]</scope>
    <source>
        <strain evidence="17 18">BR</strain>
    </source>
</reference>
<evidence type="ECO:0000256" key="9">
    <source>
        <dbReference type="ARBA" id="ARBA00022777"/>
    </source>
</evidence>
<dbReference type="InterPro" id="IPR003660">
    <property type="entry name" value="HAMP_dom"/>
</dbReference>
<dbReference type="PRINTS" id="PR00344">
    <property type="entry name" value="BCTRLSENSOR"/>
</dbReference>
<evidence type="ECO:0000259" key="16">
    <source>
        <dbReference type="PROSITE" id="PS50885"/>
    </source>
</evidence>
<dbReference type="SUPFAM" id="SSF55874">
    <property type="entry name" value="ATPase domain of HSP90 chaperone/DNA topoisomerase II/histidine kinase"/>
    <property type="match status" value="1"/>
</dbReference>
<comment type="catalytic activity">
    <reaction evidence="1">
        <text>ATP + protein L-histidine = ADP + protein N-phospho-L-histidine.</text>
        <dbReference type="EC" id="2.7.13.3"/>
    </reaction>
</comment>
<dbReference type="OrthoDB" id="3436at2"/>
<dbReference type="Gene3D" id="6.10.340.10">
    <property type="match status" value="1"/>
</dbReference>
<evidence type="ECO:0000256" key="3">
    <source>
        <dbReference type="ARBA" id="ARBA00012438"/>
    </source>
</evidence>
<dbReference type="GO" id="GO:0005886">
    <property type="term" value="C:plasma membrane"/>
    <property type="evidence" value="ECO:0007669"/>
    <property type="project" value="UniProtKB-SubCell"/>
</dbReference>
<evidence type="ECO:0000256" key="1">
    <source>
        <dbReference type="ARBA" id="ARBA00000085"/>
    </source>
</evidence>
<evidence type="ECO:0000256" key="2">
    <source>
        <dbReference type="ARBA" id="ARBA00004651"/>
    </source>
</evidence>
<dbReference type="PANTHER" id="PTHR45528">
    <property type="entry name" value="SENSOR HISTIDINE KINASE CPXA"/>
    <property type="match status" value="1"/>
</dbReference>
<comment type="subcellular location">
    <subcellularLocation>
        <location evidence="2">Cell membrane</location>
        <topology evidence="2">Multi-pass membrane protein</topology>
    </subcellularLocation>
</comment>
<keyword evidence="8" id="KW-0547">Nucleotide-binding</keyword>
<dbReference type="InterPro" id="IPR005467">
    <property type="entry name" value="His_kinase_dom"/>
</dbReference>
<dbReference type="STRING" id="337097.BHF71_09555"/>
<dbReference type="SMART" id="SM00388">
    <property type="entry name" value="HisKA"/>
    <property type="match status" value="1"/>
</dbReference>
<dbReference type="Pfam" id="PF02518">
    <property type="entry name" value="HATPase_c"/>
    <property type="match status" value="1"/>
</dbReference>